<evidence type="ECO:0000256" key="1">
    <source>
        <dbReference type="SAM" id="MobiDB-lite"/>
    </source>
</evidence>
<feature type="compositionally biased region" description="Pro residues" evidence="1">
    <location>
        <begin position="199"/>
        <end position="209"/>
    </location>
</feature>
<feature type="compositionally biased region" description="Gly residues" evidence="1">
    <location>
        <begin position="43"/>
        <end position="64"/>
    </location>
</feature>
<dbReference type="EMBL" id="BOPG01000002">
    <property type="protein sequence ID" value="GIJ52585.1"/>
    <property type="molecule type" value="Genomic_DNA"/>
</dbReference>
<sequence>MSEQPTGDERPVLWPGAGGGPPAAEQGPDRGNPPGAARSGGTSAPGGGAGGGAPRPTGAAGGAAAGSAAPASGGGAAPVSGGGAILWPSSVTGGAQPAPAAPAPSGGGDDDPGFGHGRAGFGQGGFGHGGQGFGSGAGAGFAPGQAGSPGFGPPGQPGYAPPGQPGYAAPGQPGYAPPGQPGGQPGFGGGQSAPGGGPFGPPGQPPRPGQPGYGSTSGQFPRPPGRRPGKGKLIAIVVAAVVVVAAVGVGGWLLFSTFREDGAPKAAAWEVGSCVKQTSGPTTIAPSTDPEKKRVLEAQRQFAPVDCDDPQALSKIAALGVKVNAGAATPADDGCPDNTDEAYLIQGIVAGAGQIVCARLVKGPHPGDAGGGAGKVVTGDCVVVLSSGNQRGANDQVDEGACATDYWAKVLATAADAAGCTAEGTLSRVPLPGKTGTVLCLGPGDKGGMPKPGDCVDLSLENRGLPPLRAECGSRASLWRFEAFADGSGKCTAGNTARTATGYDRKICGRAAR</sequence>
<feature type="compositionally biased region" description="Low complexity" evidence="1">
    <location>
        <begin position="33"/>
        <end position="42"/>
    </location>
</feature>
<organism evidence="3 4">
    <name type="scientific">Virgisporangium aurantiacum</name>
    <dbReference type="NCBI Taxonomy" id="175570"/>
    <lineage>
        <taxon>Bacteria</taxon>
        <taxon>Bacillati</taxon>
        <taxon>Actinomycetota</taxon>
        <taxon>Actinomycetes</taxon>
        <taxon>Micromonosporales</taxon>
        <taxon>Micromonosporaceae</taxon>
        <taxon>Virgisporangium</taxon>
    </lineage>
</organism>
<evidence type="ECO:0000256" key="2">
    <source>
        <dbReference type="SAM" id="Phobius"/>
    </source>
</evidence>
<keyword evidence="2" id="KW-0472">Membrane</keyword>
<keyword evidence="2" id="KW-1133">Transmembrane helix</keyword>
<feature type="compositionally biased region" description="Pro residues" evidence="1">
    <location>
        <begin position="151"/>
        <end position="164"/>
    </location>
</feature>
<gene>
    <name evidence="3" type="ORF">Vau01_001010</name>
</gene>
<feature type="region of interest" description="Disordered" evidence="1">
    <location>
        <begin position="1"/>
        <end position="227"/>
    </location>
</feature>
<feature type="compositionally biased region" description="Gly residues" evidence="1">
    <location>
        <begin position="114"/>
        <end position="141"/>
    </location>
</feature>
<feature type="compositionally biased region" description="Gly residues" evidence="1">
    <location>
        <begin position="181"/>
        <end position="198"/>
    </location>
</feature>
<evidence type="ECO:0000313" key="3">
    <source>
        <dbReference type="EMBL" id="GIJ52585.1"/>
    </source>
</evidence>
<dbReference type="AlphaFoldDB" id="A0A8J4DVM9"/>
<evidence type="ECO:0000313" key="4">
    <source>
        <dbReference type="Proteomes" id="UP000612585"/>
    </source>
</evidence>
<reference evidence="3" key="1">
    <citation type="submission" date="2021-01" db="EMBL/GenBank/DDBJ databases">
        <title>Whole genome shotgun sequence of Virgisporangium aurantiacum NBRC 16421.</title>
        <authorList>
            <person name="Komaki H."/>
            <person name="Tamura T."/>
        </authorList>
    </citation>
    <scope>NUCLEOTIDE SEQUENCE</scope>
    <source>
        <strain evidence="3">NBRC 16421</strain>
    </source>
</reference>
<name>A0A8J4DVM9_9ACTN</name>
<dbReference type="Proteomes" id="UP000612585">
    <property type="component" value="Unassembled WGS sequence"/>
</dbReference>
<feature type="compositionally biased region" description="Gly residues" evidence="1">
    <location>
        <begin position="72"/>
        <end position="84"/>
    </location>
</feature>
<keyword evidence="2" id="KW-0812">Transmembrane</keyword>
<accession>A0A8J4DVM9</accession>
<proteinExistence type="predicted"/>
<feature type="compositionally biased region" description="Low complexity" evidence="1">
    <location>
        <begin position="165"/>
        <end position="174"/>
    </location>
</feature>
<keyword evidence="4" id="KW-1185">Reference proteome</keyword>
<protein>
    <submittedName>
        <fullName evidence="3">Uncharacterized protein</fullName>
    </submittedName>
</protein>
<feature type="transmembrane region" description="Helical" evidence="2">
    <location>
        <begin position="233"/>
        <end position="255"/>
    </location>
</feature>
<comment type="caution">
    <text evidence="3">The sequence shown here is derived from an EMBL/GenBank/DDBJ whole genome shotgun (WGS) entry which is preliminary data.</text>
</comment>